<proteinExistence type="predicted"/>
<evidence type="ECO:0000313" key="1">
    <source>
        <dbReference type="EMBL" id="SEF15391.1"/>
    </source>
</evidence>
<sequence length="360" mass="40508">MPVEFGIWRIDNGLAPVAFSRLDTESRLESLLEQAVSILGLDIMVLARQVPTSFGKRIDLLAIDAEGDLYAIELKRDRTPRDVVAQALDYGSWVKDLGHVDLTELYSERHPGEQLEVAFEERFGGTLPDALNQNHHLIIVASELDNSTERIVRYLSTDFAVPISVLFFRYYQDDGREYLARTWLNAPTEADAAASASRQSKKTREPWNGQDFYVTVGEGDHRNWEDQQELGYISAGGGKRYSSPLNQLFVGARVFAYIPGRGYVGVGQVTEPAQAVIDFTVDVDGERVNLLDVPTLRAPALKEHTLPETMEYAVRVQWITTVPRERAIKEQGLFANQNSACKLRNQFTIDRLTARFGLDQ</sequence>
<dbReference type="RefSeq" id="WP_069109216.1">
    <property type="nucleotide sequence ID" value="NZ_FNUC01000004.1"/>
</dbReference>
<dbReference type="STRING" id="561176.SAMN04488561_4944"/>
<dbReference type="OrthoDB" id="570199at2"/>
<organism evidence="1 2">
    <name type="scientific">Jiangella alba</name>
    <dbReference type="NCBI Taxonomy" id="561176"/>
    <lineage>
        <taxon>Bacteria</taxon>
        <taxon>Bacillati</taxon>
        <taxon>Actinomycetota</taxon>
        <taxon>Actinomycetes</taxon>
        <taxon>Jiangellales</taxon>
        <taxon>Jiangellaceae</taxon>
        <taxon>Jiangella</taxon>
    </lineage>
</organism>
<dbReference type="EMBL" id="FNUC01000004">
    <property type="protein sequence ID" value="SEF15391.1"/>
    <property type="molecule type" value="Genomic_DNA"/>
</dbReference>
<evidence type="ECO:0000313" key="2">
    <source>
        <dbReference type="Proteomes" id="UP000181980"/>
    </source>
</evidence>
<reference evidence="2" key="1">
    <citation type="submission" date="2016-10" db="EMBL/GenBank/DDBJ databases">
        <authorList>
            <person name="Varghese N."/>
            <person name="Submissions S."/>
        </authorList>
    </citation>
    <scope>NUCLEOTIDE SEQUENCE [LARGE SCALE GENOMIC DNA]</scope>
    <source>
        <strain evidence="2">DSM 45237</strain>
    </source>
</reference>
<dbReference type="Proteomes" id="UP000181980">
    <property type="component" value="Unassembled WGS sequence"/>
</dbReference>
<gene>
    <name evidence="1" type="ORF">SAMN04488561_4944</name>
</gene>
<dbReference type="GO" id="GO:0003676">
    <property type="term" value="F:nucleic acid binding"/>
    <property type="evidence" value="ECO:0007669"/>
    <property type="project" value="InterPro"/>
</dbReference>
<evidence type="ECO:0008006" key="3">
    <source>
        <dbReference type="Google" id="ProtNLM"/>
    </source>
</evidence>
<protein>
    <recommendedName>
        <fullName evidence="3">Nuclease of the RecB family</fullName>
    </recommendedName>
</protein>
<dbReference type="AlphaFoldDB" id="A0A1H5PQL2"/>
<dbReference type="InterPro" id="IPR011856">
    <property type="entry name" value="tRNA_endonuc-like_dom_sf"/>
</dbReference>
<dbReference type="Gene3D" id="3.40.1350.10">
    <property type="match status" value="1"/>
</dbReference>
<accession>A0A1H5PQL2</accession>
<keyword evidence="2" id="KW-1185">Reference proteome</keyword>
<name>A0A1H5PQL2_9ACTN</name>